<keyword evidence="4 6" id="KW-0472">Membrane</keyword>
<evidence type="ECO:0000256" key="4">
    <source>
        <dbReference type="ARBA" id="ARBA00023136"/>
    </source>
</evidence>
<dbReference type="JaponicusDB" id="SJAG_01960">
    <property type="gene designation" value="pet1"/>
</dbReference>
<sequence length="348" mass="38160">MSKEEYELLETTKKDDDLAGGKDTALEQPAEDLEPIEPVGPTTTGPAPVSRATIFFAVSTQIVLAICVTILNKSALNILTAPLCMLGLQAALSAGLLKLFWAYSTRQKQTLGLGSVFQLRNFVFVKILGIVSKTYCLAHVPVSFYQISRGLLLPFTILLSYFLLGQKTYAFPLVGCALVMLGFVSGVHYETRVPFIGVFLGVWSSFTTAIETVAVKHYVHEFPTLDLIYIFSTYMSVFCLCVSVFSHELSSVLLTADLLQLGKFGFAVVASALANFLLNVATFTQIKVTSPVTYMISVASRGVLQTLLAVVCLGEHLYGNRIYGIFFILSGSILYTLAKERERRMIAH</sequence>
<reference evidence="8 10" key="1">
    <citation type="journal article" date="2011" name="Science">
        <title>Comparative functional genomics of the fission yeasts.</title>
        <authorList>
            <person name="Rhind N."/>
            <person name="Chen Z."/>
            <person name="Yassour M."/>
            <person name="Thompson D.A."/>
            <person name="Haas B.J."/>
            <person name="Habib N."/>
            <person name="Wapinski I."/>
            <person name="Roy S."/>
            <person name="Lin M.F."/>
            <person name="Heiman D.I."/>
            <person name="Young S.K."/>
            <person name="Furuya K."/>
            <person name="Guo Y."/>
            <person name="Pidoux A."/>
            <person name="Chen H.M."/>
            <person name="Robbertse B."/>
            <person name="Goldberg J.M."/>
            <person name="Aoki K."/>
            <person name="Bayne E.H."/>
            <person name="Berlin A.M."/>
            <person name="Desjardins C.A."/>
            <person name="Dobbs E."/>
            <person name="Dukaj L."/>
            <person name="Fan L."/>
            <person name="FitzGerald M.G."/>
            <person name="French C."/>
            <person name="Gujja S."/>
            <person name="Hansen K."/>
            <person name="Keifenheim D."/>
            <person name="Levin J.Z."/>
            <person name="Mosher R.A."/>
            <person name="Mueller C.A."/>
            <person name="Pfiffner J."/>
            <person name="Priest M."/>
            <person name="Russ C."/>
            <person name="Smialowska A."/>
            <person name="Swoboda P."/>
            <person name="Sykes S.M."/>
            <person name="Vaughn M."/>
            <person name="Vengrova S."/>
            <person name="Yoder R."/>
            <person name="Zeng Q."/>
            <person name="Allshire R."/>
            <person name="Baulcombe D."/>
            <person name="Birren B.W."/>
            <person name="Brown W."/>
            <person name="Ekwall K."/>
            <person name="Kellis M."/>
            <person name="Leatherwood J."/>
            <person name="Levin H."/>
            <person name="Margalit H."/>
            <person name="Martienssen R."/>
            <person name="Nieduszynski C.A."/>
            <person name="Spatafora J.W."/>
            <person name="Friedman N."/>
            <person name="Dalgaard J.Z."/>
            <person name="Baumann P."/>
            <person name="Niki H."/>
            <person name="Regev A."/>
            <person name="Nusbaum C."/>
        </authorList>
    </citation>
    <scope>NUCLEOTIDE SEQUENCE [LARGE SCALE GENOMIC DNA]</scope>
    <source>
        <strain evidence="10">yFS275 / FY16936</strain>
    </source>
</reference>
<feature type="transmembrane region" description="Helical" evidence="6">
    <location>
        <begin position="227"/>
        <end position="246"/>
    </location>
</feature>
<dbReference type="RefSeq" id="XP_002173192.1">
    <property type="nucleotide sequence ID" value="XM_002173156.2"/>
</dbReference>
<dbReference type="InterPro" id="IPR004853">
    <property type="entry name" value="Sugar_P_trans_dom"/>
</dbReference>
<dbReference type="SUPFAM" id="SSF103481">
    <property type="entry name" value="Multidrug resistance efflux transporter EmrE"/>
    <property type="match status" value="2"/>
</dbReference>
<protein>
    <submittedName>
        <fullName evidence="8">Triose phosphate transporter</fullName>
    </submittedName>
</protein>
<feature type="compositionally biased region" description="Basic and acidic residues" evidence="5">
    <location>
        <begin position="1"/>
        <end position="20"/>
    </location>
</feature>
<dbReference type="InterPro" id="IPR037185">
    <property type="entry name" value="EmrE-like"/>
</dbReference>
<feature type="transmembrane region" description="Helical" evidence="6">
    <location>
        <begin position="258"/>
        <end position="280"/>
    </location>
</feature>
<dbReference type="Proteomes" id="UP000001744">
    <property type="component" value="Unassembled WGS sequence"/>
</dbReference>
<comment type="subcellular location">
    <subcellularLocation>
        <location evidence="1">Membrane</location>
        <topology evidence="1">Multi-pass membrane protein</topology>
    </subcellularLocation>
</comment>
<dbReference type="GO" id="GO:1990536">
    <property type="term" value="P:phosphoenolpyruvate transmembrane import into Golgi lumen"/>
    <property type="evidence" value="ECO:0007669"/>
    <property type="project" value="EnsemblFungi"/>
</dbReference>
<dbReference type="OMA" id="WWTSNIV"/>
<feature type="region of interest" description="Disordered" evidence="5">
    <location>
        <begin position="1"/>
        <end position="42"/>
    </location>
</feature>
<keyword evidence="10" id="KW-1185">Reference proteome</keyword>
<evidence type="ECO:0000259" key="7">
    <source>
        <dbReference type="Pfam" id="PF03151"/>
    </source>
</evidence>
<evidence type="ECO:0000313" key="8">
    <source>
        <dbReference type="EMBL" id="EEB06899.1"/>
    </source>
</evidence>
<dbReference type="EMBL" id="KE651168">
    <property type="protein sequence ID" value="EEB06899.1"/>
    <property type="molecule type" value="Genomic_DNA"/>
</dbReference>
<dbReference type="GO" id="GO:0089721">
    <property type="term" value="F:phosphoenolpyruvate transmembrane transporter activity"/>
    <property type="evidence" value="ECO:0007669"/>
    <property type="project" value="EnsemblFungi"/>
</dbReference>
<evidence type="ECO:0000256" key="1">
    <source>
        <dbReference type="ARBA" id="ARBA00004141"/>
    </source>
</evidence>
<keyword evidence="3 6" id="KW-1133">Transmembrane helix</keyword>
<dbReference type="GeneID" id="7049955"/>
<gene>
    <name evidence="9" type="primary">pet1</name>
    <name evidence="8" type="ORF">SJAG_01960</name>
</gene>
<feature type="transmembrane region" description="Helical" evidence="6">
    <location>
        <begin position="292"/>
        <end position="310"/>
    </location>
</feature>
<dbReference type="GO" id="GO:0016020">
    <property type="term" value="C:membrane"/>
    <property type="evidence" value="ECO:0007669"/>
    <property type="project" value="UniProtKB-SubCell"/>
</dbReference>
<dbReference type="VEuPathDB" id="FungiDB:SJAG_01960"/>
<feature type="transmembrane region" description="Helical" evidence="6">
    <location>
        <begin position="195"/>
        <end position="215"/>
    </location>
</feature>
<organism evidence="8 10">
    <name type="scientific">Schizosaccharomyces japonicus (strain yFS275 / FY16936)</name>
    <name type="common">Fission yeast</name>
    <dbReference type="NCBI Taxonomy" id="402676"/>
    <lineage>
        <taxon>Eukaryota</taxon>
        <taxon>Fungi</taxon>
        <taxon>Dikarya</taxon>
        <taxon>Ascomycota</taxon>
        <taxon>Taphrinomycotina</taxon>
        <taxon>Schizosaccharomycetes</taxon>
        <taxon>Schizosaccharomycetales</taxon>
        <taxon>Schizosaccharomycetaceae</taxon>
        <taxon>Schizosaccharomyces</taxon>
    </lineage>
</organism>
<evidence type="ECO:0000256" key="6">
    <source>
        <dbReference type="SAM" id="Phobius"/>
    </source>
</evidence>
<dbReference type="STRING" id="402676.B6JZD1"/>
<feature type="transmembrane region" description="Helical" evidence="6">
    <location>
        <begin position="78"/>
        <end position="101"/>
    </location>
</feature>
<proteinExistence type="predicted"/>
<dbReference type="InterPro" id="IPR050186">
    <property type="entry name" value="TPT_transporter"/>
</dbReference>
<keyword evidence="2 6" id="KW-0812">Transmembrane</keyword>
<dbReference type="eggNOG" id="KOG1442">
    <property type="taxonomic scope" value="Eukaryota"/>
</dbReference>
<evidence type="ECO:0000313" key="10">
    <source>
        <dbReference type="Proteomes" id="UP000001744"/>
    </source>
</evidence>
<evidence type="ECO:0000256" key="2">
    <source>
        <dbReference type="ARBA" id="ARBA00022692"/>
    </source>
</evidence>
<dbReference type="HOGENOM" id="CLU_044894_0_1_1"/>
<name>B6JZD1_SCHJY</name>
<feature type="transmembrane region" description="Helical" evidence="6">
    <location>
        <begin position="171"/>
        <end position="189"/>
    </location>
</feature>
<dbReference type="PANTHER" id="PTHR11132">
    <property type="entry name" value="SOLUTE CARRIER FAMILY 35"/>
    <property type="match status" value="1"/>
</dbReference>
<dbReference type="AlphaFoldDB" id="B6JZD1"/>
<evidence type="ECO:0000313" key="9">
    <source>
        <dbReference type="JaponicusDB" id="SJAG_01960"/>
    </source>
</evidence>
<dbReference type="GO" id="GO:0005794">
    <property type="term" value="C:Golgi apparatus"/>
    <property type="evidence" value="ECO:0007669"/>
    <property type="project" value="EnsemblFungi"/>
</dbReference>
<feature type="domain" description="Sugar phosphate transporter" evidence="7">
    <location>
        <begin position="63"/>
        <end position="335"/>
    </location>
</feature>
<evidence type="ECO:0000256" key="5">
    <source>
        <dbReference type="SAM" id="MobiDB-lite"/>
    </source>
</evidence>
<feature type="transmembrane region" description="Helical" evidence="6">
    <location>
        <begin position="146"/>
        <end position="164"/>
    </location>
</feature>
<feature type="transmembrane region" description="Helical" evidence="6">
    <location>
        <begin position="322"/>
        <end position="338"/>
    </location>
</feature>
<feature type="transmembrane region" description="Helical" evidence="6">
    <location>
        <begin position="52"/>
        <end position="72"/>
    </location>
</feature>
<dbReference type="Pfam" id="PF03151">
    <property type="entry name" value="TPT"/>
    <property type="match status" value="1"/>
</dbReference>
<dbReference type="OrthoDB" id="5547497at2759"/>
<accession>B6JZD1</accession>
<evidence type="ECO:0000256" key="3">
    <source>
        <dbReference type="ARBA" id="ARBA00022989"/>
    </source>
</evidence>